<dbReference type="PANTHER" id="PTHR36111">
    <property type="entry name" value="INNER MEMBRANE PROTEIN-RELATED"/>
    <property type="match status" value="1"/>
</dbReference>
<protein>
    <submittedName>
        <fullName evidence="2">Unannotated protein</fullName>
    </submittedName>
</protein>
<reference evidence="2" key="1">
    <citation type="submission" date="2020-05" db="EMBL/GenBank/DDBJ databases">
        <authorList>
            <person name="Chiriac C."/>
            <person name="Salcher M."/>
            <person name="Ghai R."/>
            <person name="Kavagutti S V."/>
        </authorList>
    </citation>
    <scope>NUCLEOTIDE SEQUENCE</scope>
</reference>
<organism evidence="2">
    <name type="scientific">freshwater metagenome</name>
    <dbReference type="NCBI Taxonomy" id="449393"/>
    <lineage>
        <taxon>unclassified sequences</taxon>
        <taxon>metagenomes</taxon>
        <taxon>ecological metagenomes</taxon>
    </lineage>
</organism>
<dbReference type="InterPro" id="IPR007563">
    <property type="entry name" value="DUF554"/>
</dbReference>
<feature type="transmembrane region" description="Helical" evidence="1">
    <location>
        <begin position="222"/>
        <end position="240"/>
    </location>
</feature>
<accession>A0A6J6NGD6</accession>
<proteinExistence type="predicted"/>
<feature type="transmembrane region" description="Helical" evidence="1">
    <location>
        <begin position="108"/>
        <end position="131"/>
    </location>
</feature>
<name>A0A6J6NGD6_9ZZZZ</name>
<dbReference type="AlphaFoldDB" id="A0A6J6NGD6"/>
<sequence>MFPGIGTAINIITILVGTAIGVSLGSRLPERTRNVITDVLGLVTAVIAISAGAEVASPALKKAVGSGALLIVLGALLIGGIIGSLLRLEDRLNNIGENLKSKFGKGENGNFVEGFVTASLIFVVGPLSILASVSDGLGKGIDQLLLKSTLDFFASMAFAASLGWGVAASAIVVGLYQGAWTFLGWLLGNVMSDFEIAAMTATGGLMLAGISLRLLKIRHIPIGDLLPALAIAPLLALLVSNF</sequence>
<dbReference type="Pfam" id="PF04474">
    <property type="entry name" value="DUF554"/>
    <property type="match status" value="1"/>
</dbReference>
<keyword evidence="1" id="KW-1133">Transmembrane helix</keyword>
<keyword evidence="1" id="KW-0812">Transmembrane</keyword>
<evidence type="ECO:0000313" key="2">
    <source>
        <dbReference type="EMBL" id="CAB4685399.1"/>
    </source>
</evidence>
<feature type="transmembrane region" description="Helical" evidence="1">
    <location>
        <begin position="152"/>
        <end position="176"/>
    </location>
</feature>
<feature type="transmembrane region" description="Helical" evidence="1">
    <location>
        <begin position="36"/>
        <end position="56"/>
    </location>
</feature>
<dbReference type="EMBL" id="CAEZXN010000003">
    <property type="protein sequence ID" value="CAB4685399.1"/>
    <property type="molecule type" value="Genomic_DNA"/>
</dbReference>
<feature type="transmembrane region" description="Helical" evidence="1">
    <location>
        <begin position="68"/>
        <end position="88"/>
    </location>
</feature>
<evidence type="ECO:0000256" key="1">
    <source>
        <dbReference type="SAM" id="Phobius"/>
    </source>
</evidence>
<keyword evidence="1" id="KW-0472">Membrane</keyword>
<dbReference type="PANTHER" id="PTHR36111:SF2">
    <property type="entry name" value="INNER MEMBRANE PROTEIN"/>
    <property type="match status" value="1"/>
</dbReference>
<gene>
    <name evidence="2" type="ORF">UFOPK2423_00223</name>
</gene>
<feature type="transmembrane region" description="Helical" evidence="1">
    <location>
        <begin position="7"/>
        <end position="24"/>
    </location>
</feature>